<dbReference type="GO" id="GO:0005634">
    <property type="term" value="C:nucleus"/>
    <property type="evidence" value="ECO:0007669"/>
    <property type="project" value="TreeGrafter"/>
</dbReference>
<dbReference type="Pfam" id="PF02037">
    <property type="entry name" value="SAP"/>
    <property type="match status" value="1"/>
</dbReference>
<feature type="coiled-coil region" evidence="3">
    <location>
        <begin position="302"/>
        <end position="357"/>
    </location>
</feature>
<dbReference type="Gene3D" id="1.10.720.30">
    <property type="entry name" value="SAP domain"/>
    <property type="match status" value="1"/>
</dbReference>
<dbReference type="SMART" id="SM00513">
    <property type="entry name" value="SAP"/>
    <property type="match status" value="1"/>
</dbReference>
<evidence type="ECO:0000313" key="7">
    <source>
        <dbReference type="Proteomes" id="UP000541610"/>
    </source>
</evidence>
<dbReference type="AlphaFoldDB" id="A0A7J6PJA6"/>
<dbReference type="InterPro" id="IPR003034">
    <property type="entry name" value="SAP_dom"/>
</dbReference>
<organism evidence="6 7">
    <name type="scientific">Perkinsus olseni</name>
    <name type="common">Perkinsus atlanticus</name>
    <dbReference type="NCBI Taxonomy" id="32597"/>
    <lineage>
        <taxon>Eukaryota</taxon>
        <taxon>Sar</taxon>
        <taxon>Alveolata</taxon>
        <taxon>Perkinsozoa</taxon>
        <taxon>Perkinsea</taxon>
        <taxon>Perkinsida</taxon>
        <taxon>Perkinsidae</taxon>
        <taxon>Perkinsus</taxon>
    </lineage>
</organism>
<dbReference type="PANTHER" id="PTHR46551:SF1">
    <property type="entry name" value="SAP DOMAIN-CONTAINING RIBONUCLEOPROTEIN"/>
    <property type="match status" value="1"/>
</dbReference>
<evidence type="ECO:0000256" key="1">
    <source>
        <dbReference type="ARBA" id="ARBA00022553"/>
    </source>
</evidence>
<dbReference type="PROSITE" id="PS50800">
    <property type="entry name" value="SAP"/>
    <property type="match status" value="1"/>
</dbReference>
<evidence type="ECO:0000256" key="3">
    <source>
        <dbReference type="SAM" id="Coils"/>
    </source>
</evidence>
<accession>A0A7J6PJA6</accession>
<feature type="region of interest" description="Disordered" evidence="4">
    <location>
        <begin position="51"/>
        <end position="123"/>
    </location>
</feature>
<comment type="similarity">
    <text evidence="2">Belongs to the SAP domain-containing ribonucleoprotein family.</text>
</comment>
<dbReference type="Gene3D" id="1.10.287.1490">
    <property type="match status" value="1"/>
</dbReference>
<evidence type="ECO:0000256" key="2">
    <source>
        <dbReference type="ARBA" id="ARBA00046328"/>
    </source>
</evidence>
<keyword evidence="3" id="KW-0175">Coiled coil</keyword>
<dbReference type="InterPro" id="IPR036361">
    <property type="entry name" value="SAP_dom_sf"/>
</dbReference>
<protein>
    <recommendedName>
        <fullName evidence="5">SAP domain-containing protein</fullName>
    </recommendedName>
</protein>
<feature type="region of interest" description="Disordered" evidence="4">
    <location>
        <begin position="486"/>
        <end position="514"/>
    </location>
</feature>
<dbReference type="OrthoDB" id="445357at2759"/>
<feature type="coiled-coil region" evidence="3">
    <location>
        <begin position="386"/>
        <end position="427"/>
    </location>
</feature>
<dbReference type="PANTHER" id="PTHR46551">
    <property type="entry name" value="SAP DOMAIN-CONTAINING RIBONUCLEOPROTEIN"/>
    <property type="match status" value="1"/>
</dbReference>
<dbReference type="InterPro" id="IPR040746">
    <property type="entry name" value="THO1_MOS11_C"/>
</dbReference>
<evidence type="ECO:0000313" key="6">
    <source>
        <dbReference type="EMBL" id="KAF4696258.1"/>
    </source>
</evidence>
<dbReference type="EMBL" id="JABANP010000012">
    <property type="protein sequence ID" value="KAF4696258.1"/>
    <property type="molecule type" value="Genomic_DNA"/>
</dbReference>
<feature type="domain" description="SAP" evidence="5">
    <location>
        <begin position="14"/>
        <end position="48"/>
    </location>
</feature>
<dbReference type="GO" id="GO:0016973">
    <property type="term" value="P:poly(A)+ mRNA export from nucleus"/>
    <property type="evidence" value="ECO:0007669"/>
    <property type="project" value="TreeGrafter"/>
</dbReference>
<sequence length="884" mass="97280">MSEPANSEEGREKYTALKLKELQNLCKEKGLQVIGRKDVLISRLVEYDAANAAEEVTPDVDGKKDTSSSSPRKISTGVSGSPRKSVVEAGAQQVTPGKTIISTSVDAEATKVSPTAEKSEEQRRLERAKRFGTETVEDKKLERALRFGMVSKETEEAKMKARAERFASAQDTENPDEEAARKLKRAQRFGMVTADTEAEKKRLRSIRFGTRLAEAQFILISSSFSTQWKRTMTSPGVSVMSTEEKMERLANKYLKLRAQYGVWRRRNNQPKPSPTTSVLGFGAMKGLLGPTGALGMGNGRDHQDAQDRMKELEATVEELQTRVEVVNDDCKRLQDELASVSRERDDLLARTEELTREREKEAALLRDLRTSSESASRRICVLQEEKEKLGKELLAAEGMVSSLEAEKGALESSNEALRQRIAAVEGELTGSLGGKGSRCKEVSVSVASVTSRHPMRSVATETIPRDTSSLSSVKDLVDLAELSSRQRHTQALTDESASRAPTDPGDHRDLWTASAPRSPYSFQGLTSSPSYGGAMKLRADLVSPPDNQGAVTVKLSSSSSAEAISPRGSTLCMLVEALRQEIHQANAKHLILVSEIALSASHLSTVSEDRDVAVNEARALRAALEEVELELSTTKMRSAKGHRRVTHIRQFVSMSKQPLLKGKRTSLDSYDEQLGAHLRTTSAKCSNWSEEKEGLVNQTLEHRIYCGRCGCWNQLKSLVSGGGQCSLLLRLVIPFGDEASLSFVGHTWHHERQRRRLGQLWVIIQLVYVSVDTAALPEGTDPTSQSFDPSRLEVPVVLKYWEGSLRSVACSSLVYSVHGAFRTTSTITTTNNTIYTVMRSQTSSTLFGAISFVSNDATQLVLLSTMPLRDLRDCSTQHKALEGS</sequence>
<dbReference type="SUPFAM" id="SSF68906">
    <property type="entry name" value="SAP domain"/>
    <property type="match status" value="1"/>
</dbReference>
<feature type="coiled-coil region" evidence="3">
    <location>
        <begin position="610"/>
        <end position="637"/>
    </location>
</feature>
<feature type="compositionally biased region" description="Polar residues" evidence="4">
    <location>
        <begin position="92"/>
        <end position="105"/>
    </location>
</feature>
<keyword evidence="1" id="KW-0597">Phosphoprotein</keyword>
<evidence type="ECO:0000256" key="4">
    <source>
        <dbReference type="SAM" id="MobiDB-lite"/>
    </source>
</evidence>
<feature type="compositionally biased region" description="Polar residues" evidence="4">
    <location>
        <begin position="67"/>
        <end position="79"/>
    </location>
</feature>
<dbReference type="Pfam" id="PF18592">
    <property type="entry name" value="Tho1_MOS11_C"/>
    <property type="match status" value="1"/>
</dbReference>
<name>A0A7J6PJA6_PEROL</name>
<dbReference type="InterPro" id="IPR052240">
    <property type="entry name" value="SAP_domain_ribonucleoprotein"/>
</dbReference>
<dbReference type="Proteomes" id="UP000541610">
    <property type="component" value="Unassembled WGS sequence"/>
</dbReference>
<comment type="caution">
    <text evidence="6">The sequence shown here is derived from an EMBL/GenBank/DDBJ whole genome shotgun (WGS) entry which is preliminary data.</text>
</comment>
<reference evidence="6 7" key="1">
    <citation type="submission" date="2020-04" db="EMBL/GenBank/DDBJ databases">
        <title>Perkinsus olseni comparative genomics.</title>
        <authorList>
            <person name="Bogema D.R."/>
        </authorList>
    </citation>
    <scope>NUCLEOTIDE SEQUENCE [LARGE SCALE GENOMIC DNA]</scope>
    <source>
        <strain evidence="6">00978-12</strain>
    </source>
</reference>
<evidence type="ECO:0000259" key="5">
    <source>
        <dbReference type="PROSITE" id="PS50800"/>
    </source>
</evidence>
<gene>
    <name evidence="6" type="ORF">FOZ60_001382</name>
</gene>
<proteinExistence type="inferred from homology"/>